<organism evidence="2 3">
    <name type="scientific">Polyplax serrata</name>
    <name type="common">Common mouse louse</name>
    <dbReference type="NCBI Taxonomy" id="468196"/>
    <lineage>
        <taxon>Eukaryota</taxon>
        <taxon>Metazoa</taxon>
        <taxon>Ecdysozoa</taxon>
        <taxon>Arthropoda</taxon>
        <taxon>Hexapoda</taxon>
        <taxon>Insecta</taxon>
        <taxon>Pterygota</taxon>
        <taxon>Neoptera</taxon>
        <taxon>Paraneoptera</taxon>
        <taxon>Psocodea</taxon>
        <taxon>Troctomorpha</taxon>
        <taxon>Phthiraptera</taxon>
        <taxon>Anoplura</taxon>
        <taxon>Polyplacidae</taxon>
        <taxon>Polyplax</taxon>
    </lineage>
</organism>
<gene>
    <name evidence="2" type="ORF">RUM44_003659</name>
</gene>
<evidence type="ECO:0000313" key="2">
    <source>
        <dbReference type="EMBL" id="KAK6619277.1"/>
    </source>
</evidence>
<feature type="region of interest" description="Disordered" evidence="1">
    <location>
        <begin position="94"/>
        <end position="123"/>
    </location>
</feature>
<name>A0ABR1AH36_POLSC</name>
<comment type="caution">
    <text evidence="2">The sequence shown here is derived from an EMBL/GenBank/DDBJ whole genome shotgun (WGS) entry which is preliminary data.</text>
</comment>
<sequence>MCHNIKFISSHQEPVRGIKPMECLENDSFRKQIFGRCRSDHPKIRSLRPPAAAKTFMCALPHPPWDDKHLLSGDIRYSVSIHFVRSDLTAIPDKTKGSSFARIPRQVDERSGGYEDPEIDRKP</sequence>
<dbReference type="EMBL" id="JAWJWF010000049">
    <property type="protein sequence ID" value="KAK6619277.1"/>
    <property type="molecule type" value="Genomic_DNA"/>
</dbReference>
<protein>
    <submittedName>
        <fullName evidence="2">Uncharacterized protein</fullName>
    </submittedName>
</protein>
<evidence type="ECO:0000313" key="3">
    <source>
        <dbReference type="Proteomes" id="UP001359485"/>
    </source>
</evidence>
<keyword evidence="3" id="KW-1185">Reference proteome</keyword>
<proteinExistence type="predicted"/>
<dbReference type="Proteomes" id="UP001359485">
    <property type="component" value="Unassembled WGS sequence"/>
</dbReference>
<reference evidence="2 3" key="1">
    <citation type="submission" date="2023-09" db="EMBL/GenBank/DDBJ databases">
        <title>Genomes of two closely related lineages of the louse Polyplax serrata with different host specificities.</title>
        <authorList>
            <person name="Martinu J."/>
            <person name="Tarabai H."/>
            <person name="Stefka J."/>
            <person name="Hypsa V."/>
        </authorList>
    </citation>
    <scope>NUCLEOTIDE SEQUENCE [LARGE SCALE GENOMIC DNA]</scope>
    <source>
        <strain evidence="2">98ZLc_SE</strain>
    </source>
</reference>
<accession>A0ABR1AH36</accession>
<feature type="compositionally biased region" description="Basic and acidic residues" evidence="1">
    <location>
        <begin position="105"/>
        <end position="123"/>
    </location>
</feature>
<evidence type="ECO:0000256" key="1">
    <source>
        <dbReference type="SAM" id="MobiDB-lite"/>
    </source>
</evidence>